<evidence type="ECO:0000313" key="1">
    <source>
        <dbReference type="EMBL" id="KAJ1950946.1"/>
    </source>
</evidence>
<reference evidence="1" key="1">
    <citation type="submission" date="2022-07" db="EMBL/GenBank/DDBJ databases">
        <title>Phylogenomic reconstructions and comparative analyses of Kickxellomycotina fungi.</title>
        <authorList>
            <person name="Reynolds N.K."/>
            <person name="Stajich J.E."/>
            <person name="Barry K."/>
            <person name="Grigoriev I.V."/>
            <person name="Crous P."/>
            <person name="Smith M.E."/>
        </authorList>
    </citation>
    <scope>NUCLEOTIDE SEQUENCE</scope>
    <source>
        <strain evidence="1">NRRL 5244</strain>
    </source>
</reference>
<keyword evidence="2" id="KW-1185">Reference proteome</keyword>
<dbReference type="Proteomes" id="UP001150603">
    <property type="component" value="Unassembled WGS sequence"/>
</dbReference>
<sequence length="275" mass="30683">LLSHPLKKNRDEVFLCTKFGHTFIVPKPGDDASFTSQVTGIRGDPAYIRSALDASLKRLGVDRIDLYYQHRVDPNTPIEETIGALAQLVKEGKVRFLGMSECSAATLRRAYKVHPIAAVQMEYSPWTTDIETNGMLDTCRELGVTVVAFSPLGRGIMAGKIRSIDDLPANDFRRTQPRWSPENFAHNIRLVDAFDAMAKQKGCTSGQLTLAWLLAQEKNLILIPGTRRAARFDENFGALQVHITDDENKHIRELVNAASIHGQRYPADLMNRVGL</sequence>
<name>A0ACC1JH29_9FUNG</name>
<dbReference type="EMBL" id="JANBPW010000088">
    <property type="protein sequence ID" value="KAJ1950946.1"/>
    <property type="molecule type" value="Genomic_DNA"/>
</dbReference>
<gene>
    <name evidence="1" type="ORF">FBU59_000435</name>
</gene>
<protein>
    <submittedName>
        <fullName evidence="1">Uncharacterized protein</fullName>
    </submittedName>
</protein>
<feature type="non-terminal residue" evidence="1">
    <location>
        <position position="1"/>
    </location>
</feature>
<proteinExistence type="predicted"/>
<comment type="caution">
    <text evidence="1">The sequence shown here is derived from an EMBL/GenBank/DDBJ whole genome shotgun (WGS) entry which is preliminary data.</text>
</comment>
<evidence type="ECO:0000313" key="2">
    <source>
        <dbReference type="Proteomes" id="UP001150603"/>
    </source>
</evidence>
<accession>A0ACC1JH29</accession>
<organism evidence="1 2">
    <name type="scientific">Linderina macrospora</name>
    <dbReference type="NCBI Taxonomy" id="4868"/>
    <lineage>
        <taxon>Eukaryota</taxon>
        <taxon>Fungi</taxon>
        <taxon>Fungi incertae sedis</taxon>
        <taxon>Zoopagomycota</taxon>
        <taxon>Kickxellomycotina</taxon>
        <taxon>Kickxellomycetes</taxon>
        <taxon>Kickxellales</taxon>
        <taxon>Kickxellaceae</taxon>
        <taxon>Linderina</taxon>
    </lineage>
</organism>